<evidence type="ECO:0000256" key="3">
    <source>
        <dbReference type="ARBA" id="ARBA00022448"/>
    </source>
</evidence>
<dbReference type="SUPFAM" id="SSF56935">
    <property type="entry name" value="Porins"/>
    <property type="match status" value="1"/>
</dbReference>
<evidence type="ECO:0000313" key="13">
    <source>
        <dbReference type="EMBL" id="QKE25169.1"/>
    </source>
</evidence>
<keyword evidence="5 9" id="KW-0812">Transmembrane</keyword>
<keyword evidence="3 9" id="KW-0813">Transport</keyword>
<keyword evidence="4 9" id="KW-1134">Transmembrane beta strand</keyword>
<evidence type="ECO:0000256" key="1">
    <source>
        <dbReference type="ARBA" id="ARBA00004571"/>
    </source>
</evidence>
<evidence type="ECO:0000256" key="6">
    <source>
        <dbReference type="ARBA" id="ARBA00023077"/>
    </source>
</evidence>
<reference evidence="13 14" key="1">
    <citation type="submission" date="2018-07" db="EMBL/GenBank/DDBJ databases">
        <title>Identification of phenol metabolism pathways in Arcobacter.</title>
        <authorList>
            <person name="Miller W.G."/>
            <person name="Yee E."/>
            <person name="Bono J.L."/>
        </authorList>
    </citation>
    <scope>NUCLEOTIDE SEQUENCE [LARGE SCALE GENOMIC DNA]</scope>
    <source>
        <strain evidence="13 14">W63</strain>
    </source>
</reference>
<dbReference type="PROSITE" id="PS52016">
    <property type="entry name" value="TONB_DEPENDENT_REC_3"/>
    <property type="match status" value="1"/>
</dbReference>
<dbReference type="Pfam" id="PF00593">
    <property type="entry name" value="TonB_dep_Rec_b-barrel"/>
    <property type="match status" value="1"/>
</dbReference>
<dbReference type="RefSeq" id="WP_129094381.1">
    <property type="nucleotide sequence ID" value="NZ_CBCSAE010000001.1"/>
</dbReference>
<evidence type="ECO:0000259" key="11">
    <source>
        <dbReference type="Pfam" id="PF00593"/>
    </source>
</evidence>
<evidence type="ECO:0000259" key="12">
    <source>
        <dbReference type="Pfam" id="PF07715"/>
    </source>
</evidence>
<accession>A0AAE7B0P6</accession>
<feature type="domain" description="TonB-dependent receptor plug" evidence="12">
    <location>
        <begin position="43"/>
        <end position="129"/>
    </location>
</feature>
<dbReference type="Gene3D" id="2.170.130.10">
    <property type="entry name" value="TonB-dependent receptor, plug domain"/>
    <property type="match status" value="1"/>
</dbReference>
<evidence type="ECO:0000256" key="5">
    <source>
        <dbReference type="ARBA" id="ARBA00022692"/>
    </source>
</evidence>
<evidence type="ECO:0000256" key="10">
    <source>
        <dbReference type="RuleBase" id="RU003357"/>
    </source>
</evidence>
<dbReference type="InterPro" id="IPR000531">
    <property type="entry name" value="Beta-barrel_TonB"/>
</dbReference>
<keyword evidence="14" id="KW-1185">Reference proteome</keyword>
<evidence type="ECO:0000256" key="9">
    <source>
        <dbReference type="PROSITE-ProRule" id="PRU01360"/>
    </source>
</evidence>
<evidence type="ECO:0000256" key="7">
    <source>
        <dbReference type="ARBA" id="ARBA00023136"/>
    </source>
</evidence>
<dbReference type="GO" id="GO:0015344">
    <property type="term" value="F:siderophore uptake transmembrane transporter activity"/>
    <property type="evidence" value="ECO:0007669"/>
    <property type="project" value="TreeGrafter"/>
</dbReference>
<dbReference type="InterPro" id="IPR039426">
    <property type="entry name" value="TonB-dep_rcpt-like"/>
</dbReference>
<protein>
    <submittedName>
        <fullName evidence="13">TonB-dependent siderophore receptor</fullName>
    </submittedName>
</protein>
<dbReference type="InterPro" id="IPR012910">
    <property type="entry name" value="Plug_dom"/>
</dbReference>
<keyword evidence="8 9" id="KW-0998">Cell outer membrane</keyword>
<keyword evidence="6 10" id="KW-0798">TonB box</keyword>
<dbReference type="Pfam" id="PF07715">
    <property type="entry name" value="Plug"/>
    <property type="match status" value="1"/>
</dbReference>
<feature type="domain" description="TonB-dependent receptor-like beta-barrel" evidence="11">
    <location>
        <begin position="221"/>
        <end position="645"/>
    </location>
</feature>
<dbReference type="AlphaFoldDB" id="A0AAE7B0P6"/>
<evidence type="ECO:0000313" key="14">
    <source>
        <dbReference type="Proteomes" id="UP000502065"/>
    </source>
</evidence>
<evidence type="ECO:0000256" key="4">
    <source>
        <dbReference type="ARBA" id="ARBA00022452"/>
    </source>
</evidence>
<sequence>MTHKKFIKIIPLFLPALLLGEITVLDSIKIEEKIERKTNSIEIDLEKAEQNQVNSFTDMLKNNSSIEVGGGAINVQRVYLRGIESSNLNISLDGAKQGKNMFQHRSNELGINPDLLKVVDIKTSPDASKGSALAGSIEMTTKDAQDFVKGDKNYGAIFKTGYNTNGNVKHGNVIAYQVFNENIGAYVSISGVNSNNYKDGNGNEEIATAYHDRDYLFKLSMLDTKNHDLKLTINKNENSGDSRWAGTEYRPLASQLEKIVSSTTNYALSHNYNPSNLINLDTNLNLTDITLERKNANNINGNRTYENRNIGLKVQNHFDFDISSFKNRVSIGGEFQKEHGKGSFYINDLKIPDRNITKYSDLDSNNQALFIQNRTEIGSLGIDYGLRYDYYSFETGLGKQTDNTFSPNIGVDYSLTDNSLIYANYGKSSRMSGLIPFTWALNTKIDSSYSNDLNAEKSNRYEIGYKYNKKDTFVNDDYITFDANVFQTKINDFIVSKDTNCSSGKCGSGEGGWTLQDIYNRDDEFKSKGFELKTSYYYDIFSTSLAYTQIDTNNQASDITNTSNINEDQNIRRVGAYDSKKFVWNTEVELTNKLVAAYTLNAMAGTNVLDSSNNENVRGGYTTHDINMKYKLNSQWTLFAAVNNLTDKQYAKATTISTKNQANVYRYEMGRDFRFSVKYEF</sequence>
<comment type="subcellular location">
    <subcellularLocation>
        <location evidence="1 9">Cell outer membrane</location>
        <topology evidence="1 9">Multi-pass membrane protein</topology>
    </subcellularLocation>
</comment>
<dbReference type="Proteomes" id="UP000502065">
    <property type="component" value="Chromosome"/>
</dbReference>
<dbReference type="KEGG" id="aaqi:AAQM_0396"/>
<name>A0AAE7B0P6_9BACT</name>
<proteinExistence type="inferred from homology"/>
<dbReference type="EMBL" id="CP030944">
    <property type="protein sequence ID" value="QKE25169.1"/>
    <property type="molecule type" value="Genomic_DNA"/>
</dbReference>
<gene>
    <name evidence="13" type="ORF">AAQM_0396</name>
</gene>
<dbReference type="PANTHER" id="PTHR30069:SF41">
    <property type="entry name" value="HEME_HEMOPEXIN UTILIZATION PROTEIN C"/>
    <property type="match status" value="1"/>
</dbReference>
<organism evidence="13 14">
    <name type="scientific">Arcobacter aquimarinus</name>
    <dbReference type="NCBI Taxonomy" id="1315211"/>
    <lineage>
        <taxon>Bacteria</taxon>
        <taxon>Pseudomonadati</taxon>
        <taxon>Campylobacterota</taxon>
        <taxon>Epsilonproteobacteria</taxon>
        <taxon>Campylobacterales</taxon>
        <taxon>Arcobacteraceae</taxon>
        <taxon>Arcobacter</taxon>
    </lineage>
</organism>
<keyword evidence="7 9" id="KW-0472">Membrane</keyword>
<dbReference type="GO" id="GO:0044718">
    <property type="term" value="P:siderophore transmembrane transport"/>
    <property type="evidence" value="ECO:0007669"/>
    <property type="project" value="TreeGrafter"/>
</dbReference>
<dbReference type="Gene3D" id="2.40.170.20">
    <property type="entry name" value="TonB-dependent receptor, beta-barrel domain"/>
    <property type="match status" value="1"/>
</dbReference>
<dbReference type="InterPro" id="IPR037066">
    <property type="entry name" value="Plug_dom_sf"/>
</dbReference>
<dbReference type="InterPro" id="IPR036942">
    <property type="entry name" value="Beta-barrel_TonB_sf"/>
</dbReference>
<comment type="similarity">
    <text evidence="2 9 10">Belongs to the TonB-dependent receptor family.</text>
</comment>
<keyword evidence="13" id="KW-0675">Receptor</keyword>
<dbReference type="PANTHER" id="PTHR30069">
    <property type="entry name" value="TONB-DEPENDENT OUTER MEMBRANE RECEPTOR"/>
    <property type="match status" value="1"/>
</dbReference>
<evidence type="ECO:0000256" key="8">
    <source>
        <dbReference type="ARBA" id="ARBA00023237"/>
    </source>
</evidence>
<evidence type="ECO:0000256" key="2">
    <source>
        <dbReference type="ARBA" id="ARBA00009810"/>
    </source>
</evidence>
<dbReference type="GO" id="GO:0009279">
    <property type="term" value="C:cell outer membrane"/>
    <property type="evidence" value="ECO:0007669"/>
    <property type="project" value="UniProtKB-SubCell"/>
</dbReference>